<organism evidence="2 3">
    <name type="scientific">Puccinia striiformis f. sp. tritici PST-78</name>
    <dbReference type="NCBI Taxonomy" id="1165861"/>
    <lineage>
        <taxon>Eukaryota</taxon>
        <taxon>Fungi</taxon>
        <taxon>Dikarya</taxon>
        <taxon>Basidiomycota</taxon>
        <taxon>Pucciniomycotina</taxon>
        <taxon>Pucciniomycetes</taxon>
        <taxon>Pucciniales</taxon>
        <taxon>Pucciniaceae</taxon>
        <taxon>Puccinia</taxon>
    </lineage>
</organism>
<evidence type="ECO:0000313" key="2">
    <source>
        <dbReference type="EMBL" id="KNF01237.1"/>
    </source>
</evidence>
<dbReference type="Proteomes" id="UP000054564">
    <property type="component" value="Unassembled WGS sequence"/>
</dbReference>
<feature type="region of interest" description="Disordered" evidence="1">
    <location>
        <begin position="158"/>
        <end position="201"/>
    </location>
</feature>
<feature type="region of interest" description="Disordered" evidence="1">
    <location>
        <begin position="115"/>
        <end position="137"/>
    </location>
</feature>
<dbReference type="EMBL" id="AJIL01000031">
    <property type="protein sequence ID" value="KNF01237.1"/>
    <property type="molecule type" value="Genomic_DNA"/>
</dbReference>
<comment type="caution">
    <text evidence="2">The sequence shown here is derived from an EMBL/GenBank/DDBJ whole genome shotgun (WGS) entry which is preliminary data.</text>
</comment>
<feature type="compositionally biased region" description="Polar residues" evidence="1">
    <location>
        <begin position="190"/>
        <end position="201"/>
    </location>
</feature>
<evidence type="ECO:0000256" key="1">
    <source>
        <dbReference type="SAM" id="MobiDB-lite"/>
    </source>
</evidence>
<dbReference type="AlphaFoldDB" id="A0A0L0VPU9"/>
<proteinExistence type="predicted"/>
<keyword evidence="3" id="KW-1185">Reference proteome</keyword>
<accession>A0A0L0VPU9</accession>
<name>A0A0L0VPU9_9BASI</name>
<gene>
    <name evidence="2" type="ORF">PSTG_05594</name>
</gene>
<evidence type="ECO:0000313" key="3">
    <source>
        <dbReference type="Proteomes" id="UP000054564"/>
    </source>
</evidence>
<sequence>MLRSCQHLSYHITFCFVCLSAIKSHISKSGWGAVQSGETYCRRPQIISASLECSMPSAPVEVERSCQDSQDYLAALLGLSSPESTARELEYAPLSLFSQDILYQLENDPSLFNFDQTSIPTPDPALTSPNPPTSEDQCLRTSPTVGFVGVGGRSGVQLEDGVTVGSPASQSKKRSAEQFMGQRKKLATGSIPSNSSGLNSQTGRSAGELLKAHFDHFSRKNRESEAVNRGERVAYPDPSLKIVMTRSRHQAAVVIRILDASKVLRLQPIQHLNEKYRFLLRYLDAHCEDSLKMSTVLRRDQLAPLFGWIDEKIHGSGTGPALIGMSTSSELAWKKDDKFDHTQTKLITYFSQALTERGVYVPTLATCLVEEFRAHCEILSNLSDNQGGISKSTAIPEYSRHSEAHDQYIGTTNSSLCYSIYPLKQKAHHSVYSSSSAIHKSADKSCSSDPVPKTPFNSNQEFTDLDHQVDVYASTIVGEGQSIPKINSNQMLQHNSPPYNMQVTIPQYLGWKNTLLCSIPLPRTATIDNLQIIKDSLRNFSQANSEFKIRGKSGRITYPGLNIGMFRYIDEPSVKVFKVLNASKYRTMQKTPALISLHKCLLQKMYMYHHQLLNYSKIPESQHNNHHKRLLKWLEVKILNSSSGPPILGKRNSKRLVWEENDKYYASQIVLIEYLSQGIQKKHELAIKTAKSLLEIFLSQDKNAS</sequence>
<protein>
    <submittedName>
        <fullName evidence="2">Uncharacterized protein</fullName>
    </submittedName>
</protein>
<reference evidence="3" key="1">
    <citation type="submission" date="2014-03" db="EMBL/GenBank/DDBJ databases">
        <title>The Genome Sequence of Puccinia striiformis f. sp. tritici PST-78.</title>
        <authorList>
            <consortium name="The Broad Institute Genome Sequencing Platform"/>
            <person name="Cuomo C."/>
            <person name="Hulbert S."/>
            <person name="Chen X."/>
            <person name="Walker B."/>
            <person name="Young S.K."/>
            <person name="Zeng Q."/>
            <person name="Gargeya S."/>
            <person name="Fitzgerald M."/>
            <person name="Haas B."/>
            <person name="Abouelleil A."/>
            <person name="Alvarado L."/>
            <person name="Arachchi H.M."/>
            <person name="Berlin A.M."/>
            <person name="Chapman S.B."/>
            <person name="Goldberg J."/>
            <person name="Griggs A."/>
            <person name="Gujja S."/>
            <person name="Hansen M."/>
            <person name="Howarth C."/>
            <person name="Imamovic A."/>
            <person name="Larimer J."/>
            <person name="McCowan C."/>
            <person name="Montmayeur A."/>
            <person name="Murphy C."/>
            <person name="Neiman D."/>
            <person name="Pearson M."/>
            <person name="Priest M."/>
            <person name="Roberts A."/>
            <person name="Saif S."/>
            <person name="Shea T."/>
            <person name="Sisk P."/>
            <person name="Sykes S."/>
            <person name="Wortman J."/>
            <person name="Nusbaum C."/>
            <person name="Birren B."/>
        </authorList>
    </citation>
    <scope>NUCLEOTIDE SEQUENCE [LARGE SCALE GENOMIC DNA]</scope>
    <source>
        <strain evidence="3">race PST-78</strain>
    </source>
</reference>